<keyword evidence="3 9" id="KW-0698">rRNA processing</keyword>
<dbReference type="AlphaFoldDB" id="A0A3D8IXC4"/>
<dbReference type="PANTHER" id="PTHR11207:SF0">
    <property type="entry name" value="RIBONUCLEASE 3"/>
    <property type="match status" value="1"/>
</dbReference>
<feature type="binding site" evidence="9">
    <location>
        <position position="111"/>
    </location>
    <ligand>
        <name>Mg(2+)</name>
        <dbReference type="ChEBI" id="CHEBI:18420"/>
    </ligand>
</feature>
<dbReference type="OrthoDB" id="9805026at2"/>
<dbReference type="FunFam" id="1.10.1520.10:FF:000001">
    <property type="entry name" value="Ribonuclease 3"/>
    <property type="match status" value="1"/>
</dbReference>
<dbReference type="InterPro" id="IPR014720">
    <property type="entry name" value="dsRBD_dom"/>
</dbReference>
<dbReference type="SUPFAM" id="SSF54768">
    <property type="entry name" value="dsRNA-binding domain-like"/>
    <property type="match status" value="1"/>
</dbReference>
<dbReference type="GO" id="GO:0008033">
    <property type="term" value="P:tRNA processing"/>
    <property type="evidence" value="ECO:0007669"/>
    <property type="project" value="UniProtKB-KW"/>
</dbReference>
<comment type="caution">
    <text evidence="12">The sequence shown here is derived from an EMBL/GenBank/DDBJ whole genome shotgun (WGS) entry which is preliminary data.</text>
</comment>
<feature type="domain" description="RNase III" evidence="11">
    <location>
        <begin position="2"/>
        <end position="125"/>
    </location>
</feature>
<dbReference type="EMBL" id="NXLU01000001">
    <property type="protein sequence ID" value="RDU69908.1"/>
    <property type="molecule type" value="Genomic_DNA"/>
</dbReference>
<dbReference type="CDD" id="cd00593">
    <property type="entry name" value="RIBOc"/>
    <property type="match status" value="1"/>
</dbReference>
<dbReference type="PROSITE" id="PS00517">
    <property type="entry name" value="RNASE_3_1"/>
    <property type="match status" value="1"/>
</dbReference>
<comment type="subcellular location">
    <subcellularLocation>
        <location evidence="9">Cytoplasm</location>
    </subcellularLocation>
</comment>
<evidence type="ECO:0000256" key="2">
    <source>
        <dbReference type="ARBA" id="ARBA00010183"/>
    </source>
</evidence>
<dbReference type="PANTHER" id="PTHR11207">
    <property type="entry name" value="RIBONUCLEASE III"/>
    <property type="match status" value="1"/>
</dbReference>
<dbReference type="GO" id="GO:0006397">
    <property type="term" value="P:mRNA processing"/>
    <property type="evidence" value="ECO:0007669"/>
    <property type="project" value="UniProtKB-UniRule"/>
</dbReference>
<dbReference type="RefSeq" id="WP_104723600.1">
    <property type="nucleotide sequence ID" value="NZ_FZNE01000002.1"/>
</dbReference>
<feature type="binding site" evidence="9">
    <location>
        <position position="114"/>
    </location>
    <ligand>
        <name>Mg(2+)</name>
        <dbReference type="ChEBI" id="CHEBI:18420"/>
    </ligand>
</feature>
<protein>
    <recommendedName>
        <fullName evidence="9">Ribonuclease 3</fullName>
        <ecNumber evidence="9">3.1.26.3</ecNumber>
    </recommendedName>
    <alternativeName>
        <fullName evidence="9">Ribonuclease III</fullName>
        <shortName evidence="9">RNase III</shortName>
    </alternativeName>
</protein>
<dbReference type="InterPro" id="IPR011907">
    <property type="entry name" value="RNase_III"/>
</dbReference>
<evidence type="ECO:0000313" key="12">
    <source>
        <dbReference type="EMBL" id="RDU69908.1"/>
    </source>
</evidence>
<dbReference type="EC" id="3.1.26.3" evidence="9"/>
<dbReference type="Pfam" id="PF00035">
    <property type="entry name" value="dsrm"/>
    <property type="match status" value="1"/>
</dbReference>
<feature type="active site" evidence="9">
    <location>
        <position position="42"/>
    </location>
</feature>
<evidence type="ECO:0000313" key="13">
    <source>
        <dbReference type="Proteomes" id="UP000257067"/>
    </source>
</evidence>
<comment type="function">
    <text evidence="9">Digests double-stranded RNA. Involved in the processing of primary rRNA transcript to yield the immediate precursors to the large and small rRNAs (23S and 16S). Processes some mRNAs, and tRNAs when they are encoded in the rRNA operon. Processes pre-crRNA and tracrRNA of type II CRISPR loci if present in the organism.</text>
</comment>
<organism evidence="12 13">
    <name type="scientific">Helicobacter cholecystus</name>
    <dbReference type="NCBI Taxonomy" id="45498"/>
    <lineage>
        <taxon>Bacteria</taxon>
        <taxon>Pseudomonadati</taxon>
        <taxon>Campylobacterota</taxon>
        <taxon>Epsilonproteobacteria</taxon>
        <taxon>Campylobacterales</taxon>
        <taxon>Helicobacteraceae</taxon>
        <taxon>Helicobacter</taxon>
    </lineage>
</organism>
<dbReference type="GO" id="GO:0010468">
    <property type="term" value="P:regulation of gene expression"/>
    <property type="evidence" value="ECO:0007669"/>
    <property type="project" value="TreeGrafter"/>
</dbReference>
<dbReference type="Proteomes" id="UP000257067">
    <property type="component" value="Unassembled WGS sequence"/>
</dbReference>
<evidence type="ECO:0000259" key="11">
    <source>
        <dbReference type="PROSITE" id="PS50142"/>
    </source>
</evidence>
<dbReference type="PROSITE" id="PS50142">
    <property type="entry name" value="RNASE_3_2"/>
    <property type="match status" value="1"/>
</dbReference>
<evidence type="ECO:0000256" key="3">
    <source>
        <dbReference type="ARBA" id="ARBA00022552"/>
    </source>
</evidence>
<proteinExistence type="inferred from homology"/>
<comment type="similarity">
    <text evidence="2">Belongs to the ribonuclease III family.</text>
</comment>
<keyword evidence="13" id="KW-1185">Reference proteome</keyword>
<dbReference type="GO" id="GO:0004525">
    <property type="term" value="F:ribonuclease III activity"/>
    <property type="evidence" value="ECO:0007669"/>
    <property type="project" value="UniProtKB-UniRule"/>
</dbReference>
<dbReference type="PROSITE" id="PS50137">
    <property type="entry name" value="DS_RBD"/>
    <property type="match status" value="1"/>
</dbReference>
<dbReference type="GO" id="GO:0005737">
    <property type="term" value="C:cytoplasm"/>
    <property type="evidence" value="ECO:0007669"/>
    <property type="project" value="UniProtKB-SubCell"/>
</dbReference>
<comment type="subunit">
    <text evidence="9">Homodimer.</text>
</comment>
<dbReference type="SUPFAM" id="SSF69065">
    <property type="entry name" value="RNase III domain-like"/>
    <property type="match status" value="1"/>
</dbReference>
<evidence type="ECO:0000256" key="6">
    <source>
        <dbReference type="ARBA" id="ARBA00022759"/>
    </source>
</evidence>
<dbReference type="GO" id="GO:0003725">
    <property type="term" value="F:double-stranded RNA binding"/>
    <property type="evidence" value="ECO:0007669"/>
    <property type="project" value="TreeGrafter"/>
</dbReference>
<comment type="catalytic activity">
    <reaction evidence="1 9">
        <text>Endonucleolytic cleavage to 5'-phosphomonoester.</text>
        <dbReference type="EC" id="3.1.26.3"/>
    </reaction>
</comment>
<gene>
    <name evidence="9" type="primary">rnc</name>
    <name evidence="12" type="ORF">CQA62_00395</name>
</gene>
<keyword evidence="9" id="KW-0963">Cytoplasm</keyword>
<evidence type="ECO:0000256" key="5">
    <source>
        <dbReference type="ARBA" id="ARBA00022722"/>
    </source>
</evidence>
<evidence type="ECO:0000256" key="9">
    <source>
        <dbReference type="HAMAP-Rule" id="MF_00104"/>
    </source>
</evidence>
<keyword evidence="9" id="KW-0479">Metal-binding</keyword>
<dbReference type="InterPro" id="IPR000999">
    <property type="entry name" value="RNase_III_dom"/>
</dbReference>
<dbReference type="InterPro" id="IPR036389">
    <property type="entry name" value="RNase_III_sf"/>
</dbReference>
<dbReference type="Gene3D" id="3.30.160.20">
    <property type="match status" value="1"/>
</dbReference>
<keyword evidence="6 9" id="KW-0255">Endonuclease</keyword>
<feature type="active site" evidence="9">
    <location>
        <position position="114"/>
    </location>
</feature>
<comment type="cofactor">
    <cofactor evidence="9">
        <name>Mg(2+)</name>
        <dbReference type="ChEBI" id="CHEBI:18420"/>
    </cofactor>
</comment>
<name>A0A3D8IXC4_9HELI</name>
<sequence>MLEKLQKNIHYLFKDQKLLHLSLTHKSYKRRENNERLEFLGDAVVDLIVGEYLYSRFDNHQEGKLSQIRASIVNEEGLAMFARDLGIQDYLYLSNAEESNNGRNKPSILADALEALVGAIFLESGFEEAKKFLLPLIEKHYAKIDFEKKILDYKTTLQELTQSLFGEIPQYVLLQEIGPDHQKFFEMAIFIQGKEYAKAIGASKKQAQQECAKLAYKILKKS</sequence>
<keyword evidence="9" id="KW-0460">Magnesium</keyword>
<feature type="domain" description="DRBM" evidence="10">
    <location>
        <begin position="152"/>
        <end position="221"/>
    </location>
</feature>
<dbReference type="HAMAP" id="MF_00104">
    <property type="entry name" value="RNase_III"/>
    <property type="match status" value="1"/>
</dbReference>
<dbReference type="GO" id="GO:0006364">
    <property type="term" value="P:rRNA processing"/>
    <property type="evidence" value="ECO:0007669"/>
    <property type="project" value="UniProtKB-UniRule"/>
</dbReference>
<keyword evidence="9" id="KW-0819">tRNA processing</keyword>
<evidence type="ECO:0000259" key="10">
    <source>
        <dbReference type="PROSITE" id="PS50137"/>
    </source>
</evidence>
<dbReference type="GO" id="GO:0046872">
    <property type="term" value="F:metal ion binding"/>
    <property type="evidence" value="ECO:0007669"/>
    <property type="project" value="UniProtKB-KW"/>
</dbReference>
<feature type="binding site" evidence="9">
    <location>
        <position position="38"/>
    </location>
    <ligand>
        <name>Mg(2+)</name>
        <dbReference type="ChEBI" id="CHEBI:18420"/>
    </ligand>
</feature>
<dbReference type="NCBIfam" id="TIGR02191">
    <property type="entry name" value="RNaseIII"/>
    <property type="match status" value="1"/>
</dbReference>
<accession>A0A3D8IXC4</accession>
<keyword evidence="9" id="KW-0699">rRNA-binding</keyword>
<dbReference type="Pfam" id="PF14622">
    <property type="entry name" value="Ribonucleas_3_3"/>
    <property type="match status" value="1"/>
</dbReference>
<evidence type="ECO:0000256" key="4">
    <source>
        <dbReference type="ARBA" id="ARBA00022664"/>
    </source>
</evidence>
<dbReference type="Gene3D" id="1.10.1520.10">
    <property type="entry name" value="Ribonuclease III domain"/>
    <property type="match status" value="1"/>
</dbReference>
<keyword evidence="4 9" id="KW-0507">mRNA processing</keyword>
<reference evidence="12 13" key="1">
    <citation type="submission" date="2018-04" db="EMBL/GenBank/DDBJ databases">
        <title>Novel Campyloabacter and Helicobacter Species and Strains.</title>
        <authorList>
            <person name="Mannion A.J."/>
            <person name="Shen Z."/>
            <person name="Fox J.G."/>
        </authorList>
    </citation>
    <scope>NUCLEOTIDE SEQUENCE [LARGE SCALE GENOMIC DNA]</scope>
    <source>
        <strain evidence="12 13">ATCC 700242</strain>
    </source>
</reference>
<dbReference type="SMART" id="SM00535">
    <property type="entry name" value="RIBOc"/>
    <property type="match status" value="1"/>
</dbReference>
<dbReference type="GO" id="GO:0019843">
    <property type="term" value="F:rRNA binding"/>
    <property type="evidence" value="ECO:0007669"/>
    <property type="project" value="UniProtKB-KW"/>
</dbReference>
<keyword evidence="7 9" id="KW-0378">Hydrolase</keyword>
<evidence type="ECO:0000256" key="1">
    <source>
        <dbReference type="ARBA" id="ARBA00000109"/>
    </source>
</evidence>
<keyword evidence="5 9" id="KW-0540">Nuclease</keyword>
<evidence type="ECO:0000256" key="8">
    <source>
        <dbReference type="ARBA" id="ARBA00022884"/>
    </source>
</evidence>
<keyword evidence="8 9" id="KW-0694">RNA-binding</keyword>
<dbReference type="SMART" id="SM00358">
    <property type="entry name" value="DSRM"/>
    <property type="match status" value="1"/>
</dbReference>
<dbReference type="CDD" id="cd10845">
    <property type="entry name" value="DSRM_RNAse_III_family"/>
    <property type="match status" value="1"/>
</dbReference>
<evidence type="ECO:0000256" key="7">
    <source>
        <dbReference type="ARBA" id="ARBA00022801"/>
    </source>
</evidence>